<feature type="transmembrane region" description="Helical" evidence="6">
    <location>
        <begin position="247"/>
        <end position="272"/>
    </location>
</feature>
<dbReference type="SUPFAM" id="SSF103473">
    <property type="entry name" value="MFS general substrate transporter"/>
    <property type="match status" value="1"/>
</dbReference>
<evidence type="ECO:0000256" key="2">
    <source>
        <dbReference type="ARBA" id="ARBA00022475"/>
    </source>
</evidence>
<dbReference type="Proteomes" id="UP000000450">
    <property type="component" value="Chromosome"/>
</dbReference>
<feature type="transmembrane region" description="Helical" evidence="6">
    <location>
        <begin position="136"/>
        <end position="155"/>
    </location>
</feature>
<dbReference type="PANTHER" id="PTHR43124:SF3">
    <property type="entry name" value="CHLORAMPHENICOL EFFLUX PUMP RV0191"/>
    <property type="match status" value="1"/>
</dbReference>
<evidence type="ECO:0000313" key="8">
    <source>
        <dbReference type="EMBL" id="ACM32806.1"/>
    </source>
</evidence>
<dbReference type="Gene3D" id="1.20.1250.20">
    <property type="entry name" value="MFS general substrate transporter like domains"/>
    <property type="match status" value="1"/>
</dbReference>
<gene>
    <name evidence="8" type="ordered locus">Dtpsy_1342</name>
</gene>
<name>A0A9J9QE30_ACIET</name>
<dbReference type="GO" id="GO:0005886">
    <property type="term" value="C:plasma membrane"/>
    <property type="evidence" value="ECO:0007669"/>
    <property type="project" value="UniProtKB-SubCell"/>
</dbReference>
<dbReference type="GO" id="GO:0022857">
    <property type="term" value="F:transmembrane transporter activity"/>
    <property type="evidence" value="ECO:0007669"/>
    <property type="project" value="InterPro"/>
</dbReference>
<protein>
    <submittedName>
        <fullName evidence="8">Major facilitator superfamily MFS_1</fullName>
    </submittedName>
</protein>
<dbReference type="PROSITE" id="PS50850">
    <property type="entry name" value="MFS"/>
    <property type="match status" value="1"/>
</dbReference>
<feature type="transmembrane region" description="Helical" evidence="6">
    <location>
        <begin position="102"/>
        <end position="124"/>
    </location>
</feature>
<keyword evidence="5 6" id="KW-0472">Membrane</keyword>
<feature type="transmembrane region" description="Helical" evidence="6">
    <location>
        <begin position="46"/>
        <end position="65"/>
    </location>
</feature>
<dbReference type="InterPro" id="IPR011701">
    <property type="entry name" value="MFS"/>
</dbReference>
<evidence type="ECO:0000313" key="9">
    <source>
        <dbReference type="Proteomes" id="UP000000450"/>
    </source>
</evidence>
<dbReference type="EMBL" id="CP001392">
    <property type="protein sequence ID" value="ACM32806.1"/>
    <property type="molecule type" value="Genomic_DNA"/>
</dbReference>
<sequence length="400" mass="40512">MQSVQRRTTTTLMLGVAQTLAWASSYYLPAVVAAPMGQDVGMSSSAVFGAFSMALLFAAATGPWAGRAIDRAGGRPVLVVSNLVFAAGLAALSLASQPAHVFAAWALMGLAMGSGLYEAAFATVVRLHGQDARRAITGITLLAGFASTIGWPLTASLESAFGWRQACLTWAALHLLIGLPLNAMLPTAAPAASAGAQAAAAGSPHPQAAASPAPARRRAAVLMACVFAIAWFNSTAMAAHLPQVLQASGVALAGAIGIAALVGPAQVAGRLVEFTVLKRSHPLLSARLATLAHPLGVVLLMLLGSHAAPAFAVLHGLGNGILTIAIGTLPLLIFGAQGYGQRQGFLMVPARIVQAGAPFLFGLAVERWGGAALWLSATLAVLAFLALAALAAGMKRSGDA</sequence>
<dbReference type="InterPro" id="IPR036259">
    <property type="entry name" value="MFS_trans_sf"/>
</dbReference>
<comment type="subcellular location">
    <subcellularLocation>
        <location evidence="1">Cell membrane</location>
        <topology evidence="1">Multi-pass membrane protein</topology>
    </subcellularLocation>
</comment>
<organism evidence="8 9">
    <name type="scientific">Acidovorax ebreus (strain TPSY)</name>
    <name type="common">Diaphorobacter sp. (strain TPSY)</name>
    <dbReference type="NCBI Taxonomy" id="535289"/>
    <lineage>
        <taxon>Bacteria</taxon>
        <taxon>Pseudomonadati</taxon>
        <taxon>Pseudomonadota</taxon>
        <taxon>Betaproteobacteria</taxon>
        <taxon>Burkholderiales</taxon>
        <taxon>Comamonadaceae</taxon>
        <taxon>Diaphorobacter</taxon>
    </lineage>
</organism>
<evidence type="ECO:0000259" key="7">
    <source>
        <dbReference type="PROSITE" id="PS50850"/>
    </source>
</evidence>
<evidence type="ECO:0000256" key="6">
    <source>
        <dbReference type="SAM" id="Phobius"/>
    </source>
</evidence>
<evidence type="ECO:0000256" key="4">
    <source>
        <dbReference type="ARBA" id="ARBA00022989"/>
    </source>
</evidence>
<evidence type="ECO:0000256" key="5">
    <source>
        <dbReference type="ARBA" id="ARBA00023136"/>
    </source>
</evidence>
<feature type="transmembrane region" description="Helical" evidence="6">
    <location>
        <begin position="345"/>
        <end position="365"/>
    </location>
</feature>
<dbReference type="PANTHER" id="PTHR43124">
    <property type="entry name" value="PURINE EFFLUX PUMP PBUE"/>
    <property type="match status" value="1"/>
</dbReference>
<reference evidence="8 9" key="1">
    <citation type="journal article" date="2010" name="J. Bacteriol.">
        <title>Completed genome sequence of the anaerobic iron-oxidizing bacterium Acidovorax ebreus strain TPSY.</title>
        <authorList>
            <person name="Byrne-Bailey K.G."/>
            <person name="Weber K.A."/>
            <person name="Chair A.H."/>
            <person name="Bose S."/>
            <person name="Knox T."/>
            <person name="Spanbauer T.L."/>
            <person name="Chertkov O."/>
            <person name="Coates J.D."/>
        </authorList>
    </citation>
    <scope>NUCLEOTIDE SEQUENCE [LARGE SCALE GENOMIC DNA]</scope>
    <source>
        <strain evidence="8 9">TPSY</strain>
    </source>
</reference>
<evidence type="ECO:0000256" key="3">
    <source>
        <dbReference type="ARBA" id="ARBA00022692"/>
    </source>
</evidence>
<feature type="transmembrane region" description="Helical" evidence="6">
    <location>
        <begin position="310"/>
        <end position="333"/>
    </location>
</feature>
<feature type="domain" description="Major facilitator superfamily (MFS) profile" evidence="7">
    <location>
        <begin position="10"/>
        <end position="395"/>
    </location>
</feature>
<feature type="transmembrane region" description="Helical" evidence="6">
    <location>
        <begin position="12"/>
        <end position="34"/>
    </location>
</feature>
<dbReference type="KEGG" id="dia:Dtpsy_1342"/>
<feature type="transmembrane region" description="Helical" evidence="6">
    <location>
        <begin position="284"/>
        <end position="304"/>
    </location>
</feature>
<feature type="transmembrane region" description="Helical" evidence="6">
    <location>
        <begin position="219"/>
        <end position="241"/>
    </location>
</feature>
<keyword evidence="2" id="KW-1003">Cell membrane</keyword>
<keyword evidence="3 6" id="KW-0812">Transmembrane</keyword>
<evidence type="ECO:0000256" key="1">
    <source>
        <dbReference type="ARBA" id="ARBA00004651"/>
    </source>
</evidence>
<dbReference type="Pfam" id="PF07690">
    <property type="entry name" value="MFS_1"/>
    <property type="match status" value="1"/>
</dbReference>
<dbReference type="AlphaFoldDB" id="A0A9J9QE30"/>
<keyword evidence="4 6" id="KW-1133">Transmembrane helix</keyword>
<proteinExistence type="predicted"/>
<keyword evidence="9" id="KW-1185">Reference proteome</keyword>
<accession>A0A9J9QE30</accession>
<feature type="transmembrane region" description="Helical" evidence="6">
    <location>
        <begin position="371"/>
        <end position="392"/>
    </location>
</feature>
<dbReference type="InterPro" id="IPR050189">
    <property type="entry name" value="MFS_Efflux_Transporters"/>
</dbReference>
<feature type="transmembrane region" description="Helical" evidence="6">
    <location>
        <begin position="77"/>
        <end position="96"/>
    </location>
</feature>
<dbReference type="InterPro" id="IPR020846">
    <property type="entry name" value="MFS_dom"/>
</dbReference>